<dbReference type="InterPro" id="IPR023137">
    <property type="entry name" value="BrxA_sf"/>
</dbReference>
<evidence type="ECO:0008006" key="3">
    <source>
        <dbReference type="Google" id="ProtNLM"/>
    </source>
</evidence>
<evidence type="ECO:0000313" key="1">
    <source>
        <dbReference type="EMBL" id="QEG43435.1"/>
    </source>
</evidence>
<keyword evidence="2" id="KW-1185">Reference proteome</keyword>
<reference evidence="1 2" key="1">
    <citation type="submission" date="2019-08" db="EMBL/GenBank/DDBJ databases">
        <title>Deep-cultivation of Planctomycetes and their phenomic and genomic characterization uncovers novel biology.</title>
        <authorList>
            <person name="Wiegand S."/>
            <person name="Jogler M."/>
            <person name="Boedeker C."/>
            <person name="Pinto D."/>
            <person name="Vollmers J."/>
            <person name="Rivas-Marin E."/>
            <person name="Kohn T."/>
            <person name="Peeters S.H."/>
            <person name="Heuer A."/>
            <person name="Rast P."/>
            <person name="Oberbeckmann S."/>
            <person name="Bunk B."/>
            <person name="Jeske O."/>
            <person name="Meyerdierks A."/>
            <person name="Storesund J.E."/>
            <person name="Kallscheuer N."/>
            <person name="Luecker S."/>
            <person name="Lage O.M."/>
            <person name="Pohl T."/>
            <person name="Merkel B.J."/>
            <person name="Hornburger P."/>
            <person name="Mueller R.-W."/>
            <person name="Bruemmer F."/>
            <person name="Labrenz M."/>
            <person name="Spormann A.M."/>
            <person name="Op den Camp H."/>
            <person name="Overmann J."/>
            <person name="Amann R."/>
            <person name="Jetten M.S.M."/>
            <person name="Mascher T."/>
            <person name="Medema M.H."/>
            <person name="Devos D.P."/>
            <person name="Kaster A.-K."/>
            <person name="Ovreas L."/>
            <person name="Rohde M."/>
            <person name="Galperin M.Y."/>
            <person name="Jogler C."/>
        </authorList>
    </citation>
    <scope>NUCLEOTIDE SEQUENCE [LARGE SCALE GENOMIC DNA]</scope>
    <source>
        <strain evidence="1 2">UC8</strain>
    </source>
</reference>
<dbReference type="RefSeq" id="WP_068129823.1">
    <property type="nucleotide sequence ID" value="NZ_CP042914.1"/>
</dbReference>
<protein>
    <recommendedName>
        <fullName evidence="3">Inner membrane protein (DUF1819)</fullName>
    </recommendedName>
</protein>
<dbReference type="KEGG" id="rul:UC8_54840"/>
<name>A0A5B9R0Y9_9BACT</name>
<accession>A0A5B9R0Y9</accession>
<dbReference type="AlphaFoldDB" id="A0A5B9R0Y9"/>
<dbReference type="Proteomes" id="UP000325286">
    <property type="component" value="Chromosome"/>
</dbReference>
<proteinExistence type="predicted"/>
<evidence type="ECO:0000313" key="2">
    <source>
        <dbReference type="Proteomes" id="UP000325286"/>
    </source>
</evidence>
<dbReference type="EMBL" id="CP042914">
    <property type="protein sequence ID" value="QEG43435.1"/>
    <property type="molecule type" value="Genomic_DNA"/>
</dbReference>
<dbReference type="Pfam" id="PF08849">
    <property type="entry name" value="BrxA"/>
    <property type="match status" value="1"/>
</dbReference>
<dbReference type="OrthoDB" id="981635at2"/>
<sequence>MVETRYVLSFSAGGLLYHESIVVAEAYASARGDWDRAIDDIKGGNLLQSRTVSTTKRKLSEMRKRLQLLTDREMSLLATGSRLDQKLLLWLACCLRYQVLGDFARDVLRGKYLQMDLFIGPADVERFLEAKAVWHDELENLAASTRTKLQTVMMRMLRESEMVTDDGVVLPPMMSPELQSAISNDSRDHFQFFPVAIPQ</sequence>
<dbReference type="Gene3D" id="1.10.3540.10">
    <property type="entry name" value="uncharacterized protein from magnetospirillum magneticum domain"/>
    <property type="match status" value="1"/>
</dbReference>
<organism evidence="1 2">
    <name type="scientific">Roseimaritima ulvae</name>
    <dbReference type="NCBI Taxonomy" id="980254"/>
    <lineage>
        <taxon>Bacteria</taxon>
        <taxon>Pseudomonadati</taxon>
        <taxon>Planctomycetota</taxon>
        <taxon>Planctomycetia</taxon>
        <taxon>Pirellulales</taxon>
        <taxon>Pirellulaceae</taxon>
        <taxon>Roseimaritima</taxon>
    </lineage>
</organism>
<gene>
    <name evidence="1" type="ORF">UC8_54840</name>
</gene>
<dbReference type="InterPro" id="IPR014948">
    <property type="entry name" value="BrxA"/>
</dbReference>